<reference evidence="1" key="1">
    <citation type="submission" date="2020-06" db="EMBL/GenBank/DDBJ databases">
        <title>Draft genome of Bugula neritina, a colonial animal packing powerful symbionts and potential medicines.</title>
        <authorList>
            <person name="Rayko M."/>
        </authorList>
    </citation>
    <scope>NUCLEOTIDE SEQUENCE [LARGE SCALE GENOMIC DNA]</scope>
    <source>
        <strain evidence="1">Kwan_BN1</strain>
    </source>
</reference>
<evidence type="ECO:0000313" key="1">
    <source>
        <dbReference type="EMBL" id="KAF6037902.1"/>
    </source>
</evidence>
<gene>
    <name evidence="1" type="ORF">EB796_003792</name>
</gene>
<accession>A0A7J7KGV2</accession>
<organism evidence="1 2">
    <name type="scientific">Bugula neritina</name>
    <name type="common">Brown bryozoan</name>
    <name type="synonym">Sertularia neritina</name>
    <dbReference type="NCBI Taxonomy" id="10212"/>
    <lineage>
        <taxon>Eukaryota</taxon>
        <taxon>Metazoa</taxon>
        <taxon>Spiralia</taxon>
        <taxon>Lophotrochozoa</taxon>
        <taxon>Bryozoa</taxon>
        <taxon>Gymnolaemata</taxon>
        <taxon>Cheilostomatida</taxon>
        <taxon>Flustrina</taxon>
        <taxon>Buguloidea</taxon>
        <taxon>Bugulidae</taxon>
        <taxon>Bugula</taxon>
    </lineage>
</organism>
<keyword evidence="2" id="KW-1185">Reference proteome</keyword>
<dbReference type="EMBL" id="VXIV02000496">
    <property type="protein sequence ID" value="KAF6037902.1"/>
    <property type="molecule type" value="Genomic_DNA"/>
</dbReference>
<dbReference type="Proteomes" id="UP000593567">
    <property type="component" value="Unassembled WGS sequence"/>
</dbReference>
<dbReference type="AlphaFoldDB" id="A0A7J7KGV2"/>
<name>A0A7J7KGV2_BUGNE</name>
<proteinExistence type="predicted"/>
<comment type="caution">
    <text evidence="1">The sequence shown here is derived from an EMBL/GenBank/DDBJ whole genome shotgun (WGS) entry which is preliminary data.</text>
</comment>
<sequence length="73" mass="8252">MTCFTTAEAMGIYSKSIFHQRTTPTARMALTVYKRRWRKGPPFLNITTLDRATCYLVSAIAGSNKVNVMKGYN</sequence>
<protein>
    <submittedName>
        <fullName evidence="1">Uncharacterized protein</fullName>
    </submittedName>
</protein>
<evidence type="ECO:0000313" key="2">
    <source>
        <dbReference type="Proteomes" id="UP000593567"/>
    </source>
</evidence>